<dbReference type="AlphaFoldDB" id="A0A9D1XJH2"/>
<dbReference type="EMBL" id="DXET01000033">
    <property type="protein sequence ID" value="HIX80589.1"/>
    <property type="molecule type" value="Genomic_DNA"/>
</dbReference>
<evidence type="ECO:0000313" key="4">
    <source>
        <dbReference type="Proteomes" id="UP000886724"/>
    </source>
</evidence>
<name>A0A9D1XJH2_9FIRM</name>
<dbReference type="InterPro" id="IPR028098">
    <property type="entry name" value="Glyco_trans_4-like_N"/>
</dbReference>
<sequence length="362" mass="41822">MRILILANNDIGLYKFRKELIQKLLDEGNQLYISLPYGCYIQELESMGCFFIDTDIDRRGINPIADLKLLLKYKRIINYTCPDIVITYTIKPNIYGCMVCRFLHINYAANITGLGTAFQCQNLLKAIVTLMYKISLKKAKVIFFENVENKKQLMDLKVVGCEQSCVLNGAGVNLHEYSYIEYPPEGIIRILFIGRIMKEKGIDDLIKVAERIKEEYNNVIFDIVGPMEDNYKHVFDLLVRKGIINYYGYQDNVKEFIKNCNCFVLPSWHEGMANTNLESAACGRPIITSNIHGCKEAVENEITGYLCEKNNADDLYRVLKKFIELPYIEKKKMGMASRKRMEMLFDREKIISQTIDKLSKGH</sequence>
<reference evidence="3" key="2">
    <citation type="submission" date="2021-04" db="EMBL/GenBank/DDBJ databases">
        <authorList>
            <person name="Gilroy R."/>
        </authorList>
    </citation>
    <scope>NUCLEOTIDE SEQUENCE</scope>
    <source>
        <strain evidence="3">ChiGjej1B1-14440</strain>
    </source>
</reference>
<dbReference type="Gene3D" id="3.40.50.2000">
    <property type="entry name" value="Glycogen Phosphorylase B"/>
    <property type="match status" value="2"/>
</dbReference>
<protein>
    <submittedName>
        <fullName evidence="3">Glycosyltransferase family 4 protein</fullName>
    </submittedName>
</protein>
<gene>
    <name evidence="3" type="ORF">H9980_01255</name>
</gene>
<dbReference type="CDD" id="cd03808">
    <property type="entry name" value="GT4_CapM-like"/>
    <property type="match status" value="1"/>
</dbReference>
<feature type="domain" description="Glycosyltransferase subfamily 4-like N-terminal" evidence="2">
    <location>
        <begin position="2"/>
        <end position="146"/>
    </location>
</feature>
<reference evidence="3" key="1">
    <citation type="journal article" date="2021" name="PeerJ">
        <title>Extensive microbial diversity within the chicken gut microbiome revealed by metagenomics and culture.</title>
        <authorList>
            <person name="Gilroy R."/>
            <person name="Ravi A."/>
            <person name="Getino M."/>
            <person name="Pursley I."/>
            <person name="Horton D.L."/>
            <person name="Alikhan N.F."/>
            <person name="Baker D."/>
            <person name="Gharbi K."/>
            <person name="Hall N."/>
            <person name="Watson M."/>
            <person name="Adriaenssens E.M."/>
            <person name="Foster-Nyarko E."/>
            <person name="Jarju S."/>
            <person name="Secka A."/>
            <person name="Antonio M."/>
            <person name="Oren A."/>
            <person name="Chaudhuri R.R."/>
            <person name="La Ragione R."/>
            <person name="Hildebrand F."/>
            <person name="Pallen M.J."/>
        </authorList>
    </citation>
    <scope>NUCLEOTIDE SEQUENCE</scope>
    <source>
        <strain evidence="3">ChiGjej1B1-14440</strain>
    </source>
</reference>
<evidence type="ECO:0000259" key="2">
    <source>
        <dbReference type="Pfam" id="PF13477"/>
    </source>
</evidence>
<dbReference type="SUPFAM" id="SSF53756">
    <property type="entry name" value="UDP-Glycosyltransferase/glycogen phosphorylase"/>
    <property type="match status" value="1"/>
</dbReference>
<feature type="domain" description="Glycosyl transferase family 1" evidence="1">
    <location>
        <begin position="188"/>
        <end position="340"/>
    </location>
</feature>
<dbReference type="Proteomes" id="UP000886724">
    <property type="component" value="Unassembled WGS sequence"/>
</dbReference>
<comment type="caution">
    <text evidence="3">The sequence shown here is derived from an EMBL/GenBank/DDBJ whole genome shotgun (WGS) entry which is preliminary data.</text>
</comment>
<dbReference type="Pfam" id="PF00534">
    <property type="entry name" value="Glycos_transf_1"/>
    <property type="match status" value="1"/>
</dbReference>
<evidence type="ECO:0000313" key="3">
    <source>
        <dbReference type="EMBL" id="HIX80589.1"/>
    </source>
</evidence>
<evidence type="ECO:0000259" key="1">
    <source>
        <dbReference type="Pfam" id="PF00534"/>
    </source>
</evidence>
<proteinExistence type="predicted"/>
<organism evidence="3 4">
    <name type="scientific">Candidatus Erysipelatoclostridium merdavium</name>
    <dbReference type="NCBI Taxonomy" id="2838566"/>
    <lineage>
        <taxon>Bacteria</taxon>
        <taxon>Bacillati</taxon>
        <taxon>Bacillota</taxon>
        <taxon>Erysipelotrichia</taxon>
        <taxon>Erysipelotrichales</taxon>
        <taxon>Erysipelotrichales incertae sedis</taxon>
    </lineage>
</organism>
<accession>A0A9D1XJH2</accession>
<dbReference type="InterPro" id="IPR001296">
    <property type="entry name" value="Glyco_trans_1"/>
</dbReference>
<dbReference type="Pfam" id="PF13477">
    <property type="entry name" value="Glyco_trans_4_2"/>
    <property type="match status" value="1"/>
</dbReference>
<dbReference type="PANTHER" id="PTHR12526">
    <property type="entry name" value="GLYCOSYLTRANSFERASE"/>
    <property type="match status" value="1"/>
</dbReference>
<dbReference type="GO" id="GO:0016757">
    <property type="term" value="F:glycosyltransferase activity"/>
    <property type="evidence" value="ECO:0007669"/>
    <property type="project" value="InterPro"/>
</dbReference>